<dbReference type="Proteomes" id="UP001165960">
    <property type="component" value="Unassembled WGS sequence"/>
</dbReference>
<gene>
    <name evidence="1" type="ORF">DSO57_1030546</name>
</gene>
<sequence>MCLIGCQATVTLARAQPKPPQPLPSAEQLDLNLFPMSAVASPKEPVIDSLEVSNPRPSLTLQRPSMPTPIPVPTSQSYNESPWGQEQASGSRRGSLAAPPGIPHPVKPPKFDGVFPKITRAASVSFIPQMQKGEGLSEENYLRHLAAATAQLQGSGMGSRLRPEFWGAEERVRTSSWAGLPEAGFASQQDYIHALNEQFLPQRRMSFNPGFGLPAPRGRNMSVAGPMSAFRGSVFSAFDGDNANTSPDSGLGRSFGNPSRRGSYSSSTPAGQPGIPEGLAGFEPRFARRYSMAPQFGSDWDYEDYLSSQMETLAMENYAALLNRRHSVAASAFPVRRPSPPNSVDSLDNNNKSLHTLAESEDDETSQFKLELNDNRPSFSHQRFSERYYVVEFKSGRTDVYYIPIDSPVNVKIGDLVIVEADRGKDLGKIIQENISPTQLADIQQEQRLKAGDTPRNLDPKKIFRHAQPNEVSLLVTKCQDEARSLQLCQAKIRQHNLPMEVVDAEYQW</sequence>
<organism evidence="1 2">
    <name type="scientific">Entomophthora muscae</name>
    <dbReference type="NCBI Taxonomy" id="34485"/>
    <lineage>
        <taxon>Eukaryota</taxon>
        <taxon>Fungi</taxon>
        <taxon>Fungi incertae sedis</taxon>
        <taxon>Zoopagomycota</taxon>
        <taxon>Entomophthoromycotina</taxon>
        <taxon>Entomophthoromycetes</taxon>
        <taxon>Entomophthorales</taxon>
        <taxon>Entomophthoraceae</taxon>
        <taxon>Entomophthora</taxon>
    </lineage>
</organism>
<accession>A0ACC2TZI3</accession>
<protein>
    <submittedName>
        <fullName evidence="1">Uncharacterized protein</fullName>
    </submittedName>
</protein>
<name>A0ACC2TZI3_9FUNG</name>
<comment type="caution">
    <text evidence="1">The sequence shown here is derived from an EMBL/GenBank/DDBJ whole genome shotgun (WGS) entry which is preliminary data.</text>
</comment>
<proteinExistence type="predicted"/>
<evidence type="ECO:0000313" key="1">
    <source>
        <dbReference type="EMBL" id="KAJ9079917.1"/>
    </source>
</evidence>
<dbReference type="EMBL" id="QTSX02001631">
    <property type="protein sequence ID" value="KAJ9079917.1"/>
    <property type="molecule type" value="Genomic_DNA"/>
</dbReference>
<reference evidence="1" key="1">
    <citation type="submission" date="2022-04" db="EMBL/GenBank/DDBJ databases">
        <title>Genome of the entomopathogenic fungus Entomophthora muscae.</title>
        <authorList>
            <person name="Elya C."/>
            <person name="Lovett B.R."/>
            <person name="Lee E."/>
            <person name="Macias A.M."/>
            <person name="Hajek A.E."/>
            <person name="De Bivort B.L."/>
            <person name="Kasson M.T."/>
            <person name="De Fine Licht H.H."/>
            <person name="Stajich J.E."/>
        </authorList>
    </citation>
    <scope>NUCLEOTIDE SEQUENCE</scope>
    <source>
        <strain evidence="1">Berkeley</strain>
    </source>
</reference>
<keyword evidence="2" id="KW-1185">Reference proteome</keyword>
<evidence type="ECO:0000313" key="2">
    <source>
        <dbReference type="Proteomes" id="UP001165960"/>
    </source>
</evidence>